<keyword evidence="6 10" id="KW-1133">Transmembrane helix</keyword>
<dbReference type="Gene3D" id="3.40.50.1000">
    <property type="entry name" value="HAD superfamily/HAD-like"/>
    <property type="match status" value="1"/>
</dbReference>
<feature type="transmembrane region" description="Helical" evidence="10">
    <location>
        <begin position="78"/>
        <end position="96"/>
    </location>
</feature>
<keyword evidence="10" id="KW-0547">Nucleotide-binding</keyword>
<dbReference type="GO" id="GO:0016463">
    <property type="term" value="F:P-type zinc transporter activity"/>
    <property type="evidence" value="ECO:0007669"/>
    <property type="project" value="UniProtKB-EC"/>
</dbReference>
<dbReference type="Gene3D" id="3.40.1110.10">
    <property type="entry name" value="Calcium-transporting ATPase, cytoplasmic domain N"/>
    <property type="match status" value="1"/>
</dbReference>
<evidence type="ECO:0000313" key="13">
    <source>
        <dbReference type="EMBL" id="SUX32120.1"/>
    </source>
</evidence>
<feature type="transmembrane region" description="Helical" evidence="10">
    <location>
        <begin position="298"/>
        <end position="318"/>
    </location>
</feature>
<feature type="domain" description="P-type ATPase A" evidence="11">
    <location>
        <begin position="158"/>
        <end position="256"/>
    </location>
</feature>
<keyword evidence="13" id="KW-0378">Hydrolase</keyword>
<dbReference type="InterPro" id="IPR008250">
    <property type="entry name" value="ATPase_P-typ_transduc_dom_A_sf"/>
</dbReference>
<organism evidence="13 14">
    <name type="scientific">Chromobacterium violaceum</name>
    <dbReference type="NCBI Taxonomy" id="536"/>
    <lineage>
        <taxon>Bacteria</taxon>
        <taxon>Pseudomonadati</taxon>
        <taxon>Pseudomonadota</taxon>
        <taxon>Betaproteobacteria</taxon>
        <taxon>Neisseriales</taxon>
        <taxon>Chromobacteriaceae</taxon>
        <taxon>Chromobacterium</taxon>
    </lineage>
</organism>
<dbReference type="InterPro" id="IPR023298">
    <property type="entry name" value="ATPase_P-typ_TM_dom_sf"/>
</dbReference>
<keyword evidence="4 10" id="KW-0479">Metal-binding</keyword>
<dbReference type="InterPro" id="IPR059000">
    <property type="entry name" value="ATPase_P-type_domA"/>
</dbReference>
<dbReference type="GO" id="GO:0005524">
    <property type="term" value="F:ATP binding"/>
    <property type="evidence" value="ECO:0007669"/>
    <property type="project" value="UniProtKB-UniRule"/>
</dbReference>
<dbReference type="InterPro" id="IPR023214">
    <property type="entry name" value="HAD_sf"/>
</dbReference>
<dbReference type="NCBIfam" id="TIGR01494">
    <property type="entry name" value="ATPase_P-type"/>
    <property type="match status" value="2"/>
</dbReference>
<feature type="transmembrane region" description="Helical" evidence="10">
    <location>
        <begin position="49"/>
        <end position="66"/>
    </location>
</feature>
<dbReference type="AlphaFoldDB" id="A0AAX2M6Y3"/>
<dbReference type="Pfam" id="PF01814">
    <property type="entry name" value="Hemerythrin"/>
    <property type="match status" value="1"/>
</dbReference>
<dbReference type="InterPro" id="IPR044492">
    <property type="entry name" value="P_typ_ATPase_HD_dom"/>
</dbReference>
<name>A0AAX2M6Y3_CHRVL</name>
<reference evidence="13 14" key="1">
    <citation type="submission" date="2018-06" db="EMBL/GenBank/DDBJ databases">
        <authorList>
            <consortium name="Pathogen Informatics"/>
            <person name="Doyle S."/>
        </authorList>
    </citation>
    <scope>NUCLEOTIDE SEQUENCE [LARGE SCALE GENOMIC DNA]</scope>
    <source>
        <strain evidence="13 14">NCTC8684</strain>
    </source>
</reference>
<evidence type="ECO:0000256" key="9">
    <source>
        <dbReference type="ARBA" id="ARBA00047308"/>
    </source>
</evidence>
<evidence type="ECO:0000256" key="8">
    <source>
        <dbReference type="ARBA" id="ARBA00039097"/>
    </source>
</evidence>
<dbReference type="SUPFAM" id="SSF56784">
    <property type="entry name" value="HAD-like"/>
    <property type="match status" value="1"/>
</dbReference>
<keyword evidence="7 10" id="KW-0472">Membrane</keyword>
<dbReference type="PROSITE" id="PS00154">
    <property type="entry name" value="ATPASE_E1_E2"/>
    <property type="match status" value="1"/>
</dbReference>
<dbReference type="InterPro" id="IPR018303">
    <property type="entry name" value="ATPase_P-typ_P_site"/>
</dbReference>
<dbReference type="GO" id="GO:0016887">
    <property type="term" value="F:ATP hydrolysis activity"/>
    <property type="evidence" value="ECO:0007669"/>
    <property type="project" value="InterPro"/>
</dbReference>
<protein>
    <recommendedName>
        <fullName evidence="8">P-type Zn(2+) transporter</fullName>
        <ecNumber evidence="8">7.2.2.12</ecNumber>
    </recommendedName>
</protein>
<dbReference type="Gene3D" id="1.20.120.520">
    <property type="entry name" value="nmb1532 protein domain like"/>
    <property type="match status" value="1"/>
</dbReference>
<feature type="domain" description="Hemerythrin-like" evidence="12">
    <location>
        <begin position="670"/>
        <end position="800"/>
    </location>
</feature>
<evidence type="ECO:0000256" key="4">
    <source>
        <dbReference type="ARBA" id="ARBA00022723"/>
    </source>
</evidence>
<dbReference type="Proteomes" id="UP000254029">
    <property type="component" value="Unassembled WGS sequence"/>
</dbReference>
<dbReference type="GO" id="GO:0046872">
    <property type="term" value="F:metal ion binding"/>
    <property type="evidence" value="ECO:0007669"/>
    <property type="project" value="UniProtKB-KW"/>
</dbReference>
<accession>A0AAX2M6Y3</accession>
<dbReference type="InterPro" id="IPR023299">
    <property type="entry name" value="ATPase_P-typ_cyto_dom_N"/>
</dbReference>
<dbReference type="InterPro" id="IPR036412">
    <property type="entry name" value="HAD-like_sf"/>
</dbReference>
<proteinExistence type="inferred from homology"/>
<evidence type="ECO:0000313" key="14">
    <source>
        <dbReference type="Proteomes" id="UP000254029"/>
    </source>
</evidence>
<evidence type="ECO:0000256" key="2">
    <source>
        <dbReference type="ARBA" id="ARBA00006024"/>
    </source>
</evidence>
<dbReference type="InterPro" id="IPR027256">
    <property type="entry name" value="P-typ_ATPase_IB"/>
</dbReference>
<dbReference type="Gene3D" id="2.70.150.10">
    <property type="entry name" value="Calcium-transporting ATPase, cytoplasmic transduction domain A"/>
    <property type="match status" value="1"/>
</dbReference>
<evidence type="ECO:0000256" key="1">
    <source>
        <dbReference type="ARBA" id="ARBA00004370"/>
    </source>
</evidence>
<keyword evidence="3 10" id="KW-0812">Transmembrane</keyword>
<evidence type="ECO:0000259" key="12">
    <source>
        <dbReference type="Pfam" id="PF01814"/>
    </source>
</evidence>
<comment type="similarity">
    <text evidence="2 10">Belongs to the cation transport ATPase (P-type) (TC 3.A.3) family. Type IB subfamily.</text>
</comment>
<keyword evidence="5" id="KW-1278">Translocase</keyword>
<dbReference type="SFLD" id="SFLDS00003">
    <property type="entry name" value="Haloacid_Dehalogenase"/>
    <property type="match status" value="1"/>
</dbReference>
<dbReference type="InterPro" id="IPR001757">
    <property type="entry name" value="P_typ_ATPase"/>
</dbReference>
<feature type="transmembrane region" description="Helical" evidence="10">
    <location>
        <begin position="273"/>
        <end position="292"/>
    </location>
</feature>
<evidence type="ECO:0000256" key="6">
    <source>
        <dbReference type="ARBA" id="ARBA00022989"/>
    </source>
</evidence>
<evidence type="ECO:0000256" key="7">
    <source>
        <dbReference type="ARBA" id="ARBA00023136"/>
    </source>
</evidence>
<dbReference type="SUPFAM" id="SSF81665">
    <property type="entry name" value="Calcium ATPase, transmembrane domain M"/>
    <property type="match status" value="1"/>
</dbReference>
<dbReference type="SUPFAM" id="SSF81653">
    <property type="entry name" value="Calcium ATPase, transduction domain A"/>
    <property type="match status" value="1"/>
</dbReference>
<dbReference type="SFLD" id="SFLDG00002">
    <property type="entry name" value="C1.7:_P-type_atpase_like"/>
    <property type="match status" value="1"/>
</dbReference>
<dbReference type="PRINTS" id="PR00119">
    <property type="entry name" value="CATATPASE"/>
</dbReference>
<keyword evidence="10" id="KW-1003">Cell membrane</keyword>
<dbReference type="Pfam" id="PF00702">
    <property type="entry name" value="Hydrolase"/>
    <property type="match status" value="1"/>
</dbReference>
<dbReference type="PANTHER" id="PTHR48085:SF5">
    <property type="entry name" value="CADMIUM_ZINC-TRANSPORTING ATPASE HMA4-RELATED"/>
    <property type="match status" value="1"/>
</dbReference>
<sequence>MVSLALAAPLLSPAEGCRAASRTLAVVYIPNRESDWHGGVAMSRRDLPWNVALLAMPAAALLLALIRQAWGGGEGASLLLLLSSLPMLGVLLLDAARALRRRQIGVDVLAVLSIAVAIALDEQATAAVIAAMAATGRLLDAFAAGKAAREMAALLQRAPRLAHRLDGEALSTVAIEDIRPGDALLVMQGEMVPVDGPLDSGEAALDESPLTGESLPVRMEAGGWLRSGAINAGETLRMIAARRAEDSTFNGIVKLVGQAASSKAPASRLADRYALGFTPAALALAALAWWASGDPTRGLAVLVVATPCPLLLAVPVALMSGISNCAGRGVLVKGGHALEALAAADVLFFDKTGTLTGGQAALTDVRAYGAREAGALLRFAAALDQMSCHVLAAAILRAAHERGSGPLPLPQQVEEQPGAGIRGVVEGRRVAIGTAQYVLLHAAAEPWLLEEERRMATEGASAVFVAVDGRLEGVLELSDQLRLETPRALRLLRRAGVRRMVMLTGDRREVAESIGGGIGVDEVHAELSPADKLERVVQASRERQRSVMVGDGVNDAPALAAAGVGVAMGAHGSAAAAESADIVLLADRLDKLAEAKMVAVAALRLAAQSAALGMGLSLLAMLCAAAGYLPPLEGALLQEAIDVAAIANALRALGVRPLRGQGKTLPEAKLSALREEHRLLEPLLAKLSDLARSLPSMAAESRLGAMDELDAWLRLELLPHEEADERALYPAVSPLLGGDDPLAALSRSHQEIFRGIHRLARLFAQHRDAPSEPGIQDIQQALYGLEAVLRLHFAQEDELFNSLSA</sequence>
<dbReference type="NCBIfam" id="TIGR01525">
    <property type="entry name" value="ATPase-IB_hvy"/>
    <property type="match status" value="1"/>
</dbReference>
<comment type="catalytic activity">
    <reaction evidence="9">
        <text>Zn(2+)(in) + ATP + H2O = Zn(2+)(out) + ADP + phosphate + H(+)</text>
        <dbReference type="Rhea" id="RHEA:20621"/>
        <dbReference type="ChEBI" id="CHEBI:15377"/>
        <dbReference type="ChEBI" id="CHEBI:15378"/>
        <dbReference type="ChEBI" id="CHEBI:29105"/>
        <dbReference type="ChEBI" id="CHEBI:30616"/>
        <dbReference type="ChEBI" id="CHEBI:43474"/>
        <dbReference type="ChEBI" id="CHEBI:456216"/>
        <dbReference type="EC" id="7.2.2.12"/>
    </reaction>
</comment>
<evidence type="ECO:0000256" key="10">
    <source>
        <dbReference type="RuleBase" id="RU362081"/>
    </source>
</evidence>
<dbReference type="GO" id="GO:0015086">
    <property type="term" value="F:cadmium ion transmembrane transporter activity"/>
    <property type="evidence" value="ECO:0007669"/>
    <property type="project" value="TreeGrafter"/>
</dbReference>
<keyword evidence="10" id="KW-0067">ATP-binding</keyword>
<comment type="subcellular location">
    <subcellularLocation>
        <location evidence="10">Cell membrane</location>
    </subcellularLocation>
    <subcellularLocation>
        <location evidence="1">Membrane</location>
    </subcellularLocation>
</comment>
<dbReference type="PANTHER" id="PTHR48085">
    <property type="entry name" value="CADMIUM/ZINC-TRANSPORTING ATPASE HMA2-RELATED"/>
    <property type="match status" value="1"/>
</dbReference>
<dbReference type="EMBL" id="UIGR01000001">
    <property type="protein sequence ID" value="SUX32120.1"/>
    <property type="molecule type" value="Genomic_DNA"/>
</dbReference>
<evidence type="ECO:0000259" key="11">
    <source>
        <dbReference type="Pfam" id="PF00122"/>
    </source>
</evidence>
<dbReference type="InterPro" id="IPR012312">
    <property type="entry name" value="Hemerythrin-like"/>
</dbReference>
<dbReference type="EC" id="7.2.2.12" evidence="8"/>
<dbReference type="InterPro" id="IPR051014">
    <property type="entry name" value="Cation_Transport_ATPase_IB"/>
</dbReference>
<comment type="caution">
    <text evidence="13">The sequence shown here is derived from an EMBL/GenBank/DDBJ whole genome shotgun (WGS) entry which is preliminary data.</text>
</comment>
<dbReference type="GO" id="GO:0005886">
    <property type="term" value="C:plasma membrane"/>
    <property type="evidence" value="ECO:0007669"/>
    <property type="project" value="UniProtKB-SubCell"/>
</dbReference>
<gene>
    <name evidence="13" type="primary">actP_3</name>
    <name evidence="13" type="ORF">NCTC8684_01193</name>
</gene>
<feature type="transmembrane region" description="Helical" evidence="10">
    <location>
        <begin position="605"/>
        <end position="629"/>
    </location>
</feature>
<dbReference type="Pfam" id="PF00122">
    <property type="entry name" value="E1-E2_ATPase"/>
    <property type="match status" value="1"/>
</dbReference>
<evidence type="ECO:0000256" key="3">
    <source>
        <dbReference type="ARBA" id="ARBA00022692"/>
    </source>
</evidence>
<dbReference type="SFLD" id="SFLDF00027">
    <property type="entry name" value="p-type_atpase"/>
    <property type="match status" value="1"/>
</dbReference>
<evidence type="ECO:0000256" key="5">
    <source>
        <dbReference type="ARBA" id="ARBA00022967"/>
    </source>
</evidence>